<dbReference type="Proteomes" id="UP000015106">
    <property type="component" value="Chromosome 1"/>
</dbReference>
<reference evidence="11" key="2">
    <citation type="submission" date="2018-03" db="EMBL/GenBank/DDBJ databases">
        <title>The Triticum urartu genome reveals the dynamic nature of wheat genome evolution.</title>
        <authorList>
            <person name="Ling H."/>
            <person name="Ma B."/>
            <person name="Shi X."/>
            <person name="Liu H."/>
            <person name="Dong L."/>
            <person name="Sun H."/>
            <person name="Cao Y."/>
            <person name="Gao Q."/>
            <person name="Zheng S."/>
            <person name="Li Y."/>
            <person name="Yu Y."/>
            <person name="Du H."/>
            <person name="Qi M."/>
            <person name="Li Y."/>
            <person name="Yu H."/>
            <person name="Cui Y."/>
            <person name="Wang N."/>
            <person name="Chen C."/>
            <person name="Wu H."/>
            <person name="Zhao Y."/>
            <person name="Zhang J."/>
            <person name="Li Y."/>
            <person name="Zhou W."/>
            <person name="Zhang B."/>
            <person name="Hu W."/>
            <person name="Eijk M."/>
            <person name="Tang J."/>
            <person name="Witsenboer H."/>
            <person name="Zhao S."/>
            <person name="Li Z."/>
            <person name="Zhang A."/>
            <person name="Wang D."/>
            <person name="Liang C."/>
        </authorList>
    </citation>
    <scope>NUCLEOTIDE SEQUENCE [LARGE SCALE GENOMIC DNA]</scope>
    <source>
        <strain evidence="11">cv. G1812</strain>
    </source>
</reference>
<accession>A0A8R7K2M5</accession>
<keyword evidence="8" id="KW-0604">Photosystem II</keyword>
<comment type="subcellular location">
    <subcellularLocation>
        <location evidence="1">Plastid</location>
        <location evidence="1">Chloroplast thylakoid membrane</location>
        <topology evidence="1">Single-pass membrane protein</topology>
    </subcellularLocation>
</comment>
<sequence>MATISATAVFVAAGPPWSPGLPRLRVAKTASRLRCSCSKDLKNKASSALAMAVVKGAPLLAEAKAMAVAAAPVLAPALVLALVDERVSTDGTGLSHDLLGWILMVAFGLALSYTYYSSILKDDNDDDHSAPAASRS</sequence>
<evidence type="ECO:0000256" key="9">
    <source>
        <dbReference type="ARBA" id="ARBA00031756"/>
    </source>
</evidence>
<dbReference type="PANTHER" id="PTHR34552">
    <property type="entry name" value="PHOTOSYSTEM II REACTION CENTER W PROTEIN, CHLOROPLASTIC"/>
    <property type="match status" value="1"/>
</dbReference>
<feature type="transmembrane region" description="Helical" evidence="10">
    <location>
        <begin position="98"/>
        <end position="116"/>
    </location>
</feature>
<keyword evidence="3" id="KW-0150">Chloroplast</keyword>
<dbReference type="GO" id="GO:0009523">
    <property type="term" value="C:photosystem II"/>
    <property type="evidence" value="ECO:0007669"/>
    <property type="project" value="UniProtKB-KW"/>
</dbReference>
<dbReference type="EnsemblPlants" id="TuG1812G0100003666.01.T01">
    <property type="protein sequence ID" value="TuG1812G0100003666.01.T01"/>
    <property type="gene ID" value="TuG1812G0100003666.01"/>
</dbReference>
<dbReference type="GO" id="GO:0042549">
    <property type="term" value="P:photosystem II stabilization"/>
    <property type="evidence" value="ECO:0007669"/>
    <property type="project" value="TreeGrafter"/>
</dbReference>
<protein>
    <recommendedName>
        <fullName evidence="9">PSII 6.1 kDa protein</fullName>
    </recommendedName>
</protein>
<evidence type="ECO:0000313" key="11">
    <source>
        <dbReference type="EnsemblPlants" id="TuG1812G0100003666.01.T01"/>
    </source>
</evidence>
<evidence type="ECO:0000256" key="6">
    <source>
        <dbReference type="ARBA" id="ARBA00023078"/>
    </source>
</evidence>
<evidence type="ECO:0000256" key="8">
    <source>
        <dbReference type="ARBA" id="ARBA00023276"/>
    </source>
</evidence>
<organism evidence="11 12">
    <name type="scientific">Triticum urartu</name>
    <name type="common">Red wild einkorn</name>
    <name type="synonym">Crithodium urartu</name>
    <dbReference type="NCBI Taxonomy" id="4572"/>
    <lineage>
        <taxon>Eukaryota</taxon>
        <taxon>Viridiplantae</taxon>
        <taxon>Streptophyta</taxon>
        <taxon>Embryophyta</taxon>
        <taxon>Tracheophyta</taxon>
        <taxon>Spermatophyta</taxon>
        <taxon>Magnoliopsida</taxon>
        <taxon>Liliopsida</taxon>
        <taxon>Poales</taxon>
        <taxon>Poaceae</taxon>
        <taxon>BOP clade</taxon>
        <taxon>Pooideae</taxon>
        <taxon>Triticodae</taxon>
        <taxon>Triticeae</taxon>
        <taxon>Triticinae</taxon>
        <taxon>Triticum</taxon>
    </lineage>
</organism>
<dbReference type="Gramene" id="TuG1812G0100003666.01.T01">
    <property type="protein sequence ID" value="TuG1812G0100003666.01.T01"/>
    <property type="gene ID" value="TuG1812G0100003666.01"/>
</dbReference>
<proteinExistence type="inferred from homology"/>
<keyword evidence="5" id="KW-0934">Plastid</keyword>
<evidence type="ECO:0000256" key="3">
    <source>
        <dbReference type="ARBA" id="ARBA00022528"/>
    </source>
</evidence>
<dbReference type="PANTHER" id="PTHR34552:SF3">
    <property type="entry name" value="PSII 6.1 KDA PROTEIN"/>
    <property type="match status" value="1"/>
</dbReference>
<keyword evidence="4" id="KW-0602">Photosynthesis</keyword>
<feature type="transmembrane region" description="Helical" evidence="10">
    <location>
        <begin position="65"/>
        <end position="83"/>
    </location>
</feature>
<evidence type="ECO:0000256" key="2">
    <source>
        <dbReference type="ARBA" id="ARBA00010395"/>
    </source>
</evidence>
<keyword evidence="12" id="KW-1185">Reference proteome</keyword>
<reference evidence="12" key="1">
    <citation type="journal article" date="2013" name="Nature">
        <title>Draft genome of the wheat A-genome progenitor Triticum urartu.</title>
        <authorList>
            <person name="Ling H.Q."/>
            <person name="Zhao S."/>
            <person name="Liu D."/>
            <person name="Wang J."/>
            <person name="Sun H."/>
            <person name="Zhang C."/>
            <person name="Fan H."/>
            <person name="Li D."/>
            <person name="Dong L."/>
            <person name="Tao Y."/>
            <person name="Gao C."/>
            <person name="Wu H."/>
            <person name="Li Y."/>
            <person name="Cui Y."/>
            <person name="Guo X."/>
            <person name="Zheng S."/>
            <person name="Wang B."/>
            <person name="Yu K."/>
            <person name="Liang Q."/>
            <person name="Yang W."/>
            <person name="Lou X."/>
            <person name="Chen J."/>
            <person name="Feng M."/>
            <person name="Jian J."/>
            <person name="Zhang X."/>
            <person name="Luo G."/>
            <person name="Jiang Y."/>
            <person name="Liu J."/>
            <person name="Wang Z."/>
            <person name="Sha Y."/>
            <person name="Zhang B."/>
            <person name="Wu H."/>
            <person name="Tang D."/>
            <person name="Shen Q."/>
            <person name="Xue P."/>
            <person name="Zou S."/>
            <person name="Wang X."/>
            <person name="Liu X."/>
            <person name="Wang F."/>
            <person name="Yang Y."/>
            <person name="An X."/>
            <person name="Dong Z."/>
            <person name="Zhang K."/>
            <person name="Zhang X."/>
            <person name="Luo M.C."/>
            <person name="Dvorak J."/>
            <person name="Tong Y."/>
            <person name="Wang J."/>
            <person name="Yang H."/>
            <person name="Li Z."/>
            <person name="Wang D."/>
            <person name="Zhang A."/>
            <person name="Wang J."/>
        </authorList>
    </citation>
    <scope>NUCLEOTIDE SEQUENCE</scope>
    <source>
        <strain evidence="12">cv. G1812</strain>
    </source>
</reference>
<dbReference type="Pfam" id="PF07123">
    <property type="entry name" value="PsbW"/>
    <property type="match status" value="1"/>
</dbReference>
<evidence type="ECO:0000256" key="7">
    <source>
        <dbReference type="ARBA" id="ARBA00023136"/>
    </source>
</evidence>
<reference evidence="11" key="3">
    <citation type="submission" date="2022-06" db="UniProtKB">
        <authorList>
            <consortium name="EnsemblPlants"/>
        </authorList>
    </citation>
    <scope>IDENTIFICATION</scope>
</reference>
<evidence type="ECO:0000256" key="5">
    <source>
        <dbReference type="ARBA" id="ARBA00022640"/>
    </source>
</evidence>
<evidence type="ECO:0000256" key="10">
    <source>
        <dbReference type="SAM" id="Phobius"/>
    </source>
</evidence>
<keyword evidence="7 10" id="KW-0472">Membrane</keyword>
<keyword evidence="10" id="KW-0812">Transmembrane</keyword>
<keyword evidence="6" id="KW-0793">Thylakoid</keyword>
<dbReference type="AlphaFoldDB" id="A0A8R7K2M5"/>
<name>A0A8R7K2M5_TRIUA</name>
<comment type="similarity">
    <text evidence="2">Belongs to the psbW family.</text>
</comment>
<dbReference type="InterPro" id="IPR009806">
    <property type="entry name" value="PSII_PsbW_class2"/>
</dbReference>
<evidence type="ECO:0000256" key="1">
    <source>
        <dbReference type="ARBA" id="ARBA00004581"/>
    </source>
</evidence>
<evidence type="ECO:0000256" key="4">
    <source>
        <dbReference type="ARBA" id="ARBA00022531"/>
    </source>
</evidence>
<dbReference type="GO" id="GO:0015979">
    <property type="term" value="P:photosynthesis"/>
    <property type="evidence" value="ECO:0007669"/>
    <property type="project" value="UniProtKB-KW"/>
</dbReference>
<evidence type="ECO:0000313" key="12">
    <source>
        <dbReference type="Proteomes" id="UP000015106"/>
    </source>
</evidence>
<keyword evidence="10" id="KW-1133">Transmembrane helix</keyword>
<dbReference type="GO" id="GO:0009535">
    <property type="term" value="C:chloroplast thylakoid membrane"/>
    <property type="evidence" value="ECO:0007669"/>
    <property type="project" value="UniProtKB-SubCell"/>
</dbReference>